<protein>
    <recommendedName>
        <fullName evidence="4">ABC-2 family transporter protein</fullName>
    </recommendedName>
</protein>
<comment type="caution">
    <text evidence="2">The sequence shown here is derived from an EMBL/GenBank/DDBJ whole genome shotgun (WGS) entry which is preliminary data.</text>
</comment>
<keyword evidence="3" id="KW-1185">Reference proteome</keyword>
<evidence type="ECO:0000313" key="2">
    <source>
        <dbReference type="EMBL" id="MBC6003213.1"/>
    </source>
</evidence>
<evidence type="ECO:0000313" key="3">
    <source>
        <dbReference type="Proteomes" id="UP000611796"/>
    </source>
</evidence>
<dbReference type="Proteomes" id="UP000611796">
    <property type="component" value="Unassembled WGS sequence"/>
</dbReference>
<keyword evidence="1" id="KW-0472">Membrane</keyword>
<keyword evidence="1" id="KW-1133">Transmembrane helix</keyword>
<feature type="transmembrane region" description="Helical" evidence="1">
    <location>
        <begin position="15"/>
        <end position="35"/>
    </location>
</feature>
<proteinExistence type="predicted"/>
<feature type="transmembrane region" description="Helical" evidence="1">
    <location>
        <begin position="177"/>
        <end position="197"/>
    </location>
</feature>
<sequence length="262" mass="29627">MNRIKPHIMFLKHSYIYYMIFILIFISLQVSAFLIEGLSRGESLGESLILYKTQLSVLGILFPTIFSLSIAVKEFSGAMSIRADRKSFIKASIIYIIIISLSTLVFVTLIEELINLLSNNVSSGTVKLDNETELINMIVGDEGIIGSFFGMFICQLAFSSLGFMFGAIFYRIDIKTNIILFIVLPIIAVLYITRLSYINADIISKFGERILWIVDYFINNPSKLYALEVIVFVVAMGLASLMLKNAPIKDYAHNKLRIKLWS</sequence>
<feature type="transmembrane region" description="Helical" evidence="1">
    <location>
        <begin position="144"/>
        <end position="170"/>
    </location>
</feature>
<evidence type="ECO:0000256" key="1">
    <source>
        <dbReference type="SAM" id="Phobius"/>
    </source>
</evidence>
<organism evidence="2 3">
    <name type="scientific">Paeniclostridium hominis</name>
    <dbReference type="NCBI Taxonomy" id="2764329"/>
    <lineage>
        <taxon>Bacteria</taxon>
        <taxon>Bacillati</taxon>
        <taxon>Bacillota</taxon>
        <taxon>Clostridia</taxon>
        <taxon>Peptostreptococcales</taxon>
        <taxon>Peptostreptococcaceae</taxon>
        <taxon>Paeniclostridium</taxon>
    </lineage>
</organism>
<dbReference type="RefSeq" id="WP_187005504.1">
    <property type="nucleotide sequence ID" value="NZ_JACRWD010000001.1"/>
</dbReference>
<feature type="transmembrane region" description="Helical" evidence="1">
    <location>
        <begin position="93"/>
        <end position="110"/>
    </location>
</feature>
<name>A0ABR7K298_9FIRM</name>
<gene>
    <name evidence="2" type="ORF">H8891_05325</name>
</gene>
<evidence type="ECO:0008006" key="4">
    <source>
        <dbReference type="Google" id="ProtNLM"/>
    </source>
</evidence>
<feature type="transmembrane region" description="Helical" evidence="1">
    <location>
        <begin position="55"/>
        <end position="72"/>
    </location>
</feature>
<accession>A0ABR7K298</accession>
<dbReference type="EMBL" id="JACRWD010000001">
    <property type="protein sequence ID" value="MBC6003213.1"/>
    <property type="molecule type" value="Genomic_DNA"/>
</dbReference>
<feature type="transmembrane region" description="Helical" evidence="1">
    <location>
        <begin position="224"/>
        <end position="243"/>
    </location>
</feature>
<reference evidence="2 3" key="1">
    <citation type="submission" date="2020-08" db="EMBL/GenBank/DDBJ databases">
        <authorList>
            <person name="Liu C."/>
            <person name="Sun Q."/>
        </authorList>
    </citation>
    <scope>NUCLEOTIDE SEQUENCE [LARGE SCALE GENOMIC DNA]</scope>
    <source>
        <strain evidence="2 3">NSJ-45</strain>
    </source>
</reference>
<keyword evidence="1" id="KW-0812">Transmembrane</keyword>